<gene>
    <name evidence="1" type="ORF">NCTC12157_05272</name>
</gene>
<proteinExistence type="predicted"/>
<dbReference type="AlphaFoldDB" id="A0A377TCW8"/>
<sequence>MHAQPKLTWWEYGRVLPGPGEEQQWFETLPQPLRERLATLGIDQHKFQL</sequence>
<organism evidence="1 2">
    <name type="scientific">Ewingella americana</name>
    <dbReference type="NCBI Taxonomy" id="41202"/>
    <lineage>
        <taxon>Bacteria</taxon>
        <taxon>Pseudomonadati</taxon>
        <taxon>Pseudomonadota</taxon>
        <taxon>Gammaproteobacteria</taxon>
        <taxon>Enterobacterales</taxon>
        <taxon>Yersiniaceae</taxon>
        <taxon>Ewingella</taxon>
    </lineage>
</organism>
<accession>A0A377TCW8</accession>
<reference evidence="1 2" key="1">
    <citation type="submission" date="2018-06" db="EMBL/GenBank/DDBJ databases">
        <authorList>
            <consortium name="Pathogen Informatics"/>
            <person name="Doyle S."/>
        </authorList>
    </citation>
    <scope>NUCLEOTIDE SEQUENCE [LARGE SCALE GENOMIC DNA]</scope>
    <source>
        <strain evidence="1 2">NCTC12157</strain>
    </source>
</reference>
<evidence type="ECO:0000313" key="1">
    <source>
        <dbReference type="EMBL" id="STS10673.1"/>
    </source>
</evidence>
<name>A0A377TCW8_9GAMM</name>
<dbReference type="InterPro" id="IPR014347">
    <property type="entry name" value="Tautomerase/MIF_sf"/>
</dbReference>
<dbReference type="Gene3D" id="3.30.429.10">
    <property type="entry name" value="Macrophage Migration Inhibitory Factor"/>
    <property type="match status" value="1"/>
</dbReference>
<evidence type="ECO:0000313" key="2">
    <source>
        <dbReference type="Proteomes" id="UP000254304"/>
    </source>
</evidence>
<dbReference type="EMBL" id="UGGO01000002">
    <property type="protein sequence ID" value="STS10673.1"/>
    <property type="molecule type" value="Genomic_DNA"/>
</dbReference>
<dbReference type="Proteomes" id="UP000254304">
    <property type="component" value="Unassembled WGS sequence"/>
</dbReference>
<protein>
    <submittedName>
        <fullName evidence="1">Uncharacterized protein</fullName>
    </submittedName>
</protein>